<accession>A0A1F5NP34</accession>
<dbReference type="Gene3D" id="3.30.420.80">
    <property type="entry name" value="Ribosomal protein S11"/>
    <property type="match status" value="1"/>
</dbReference>
<dbReference type="GO" id="GO:1990904">
    <property type="term" value="C:ribonucleoprotein complex"/>
    <property type="evidence" value="ECO:0007669"/>
    <property type="project" value="UniProtKB-KW"/>
</dbReference>
<evidence type="ECO:0000313" key="9">
    <source>
        <dbReference type="Proteomes" id="UP000176864"/>
    </source>
</evidence>
<dbReference type="AlphaFoldDB" id="A0A1F5NP34"/>
<dbReference type="Pfam" id="PF00411">
    <property type="entry name" value="Ribosomal_S11"/>
    <property type="match status" value="1"/>
</dbReference>
<dbReference type="EMBL" id="MFEK01000003">
    <property type="protein sequence ID" value="OGE79447.1"/>
    <property type="molecule type" value="Genomic_DNA"/>
</dbReference>
<dbReference type="NCBIfam" id="TIGR03632">
    <property type="entry name" value="uS11_bact"/>
    <property type="match status" value="1"/>
</dbReference>
<proteinExistence type="inferred from homology"/>
<comment type="similarity">
    <text evidence="1 6">Belongs to the universal ribosomal protein uS11 family.</text>
</comment>
<dbReference type="SUPFAM" id="SSF53137">
    <property type="entry name" value="Translational machinery components"/>
    <property type="match status" value="1"/>
</dbReference>
<evidence type="ECO:0000256" key="4">
    <source>
        <dbReference type="ARBA" id="ARBA00022980"/>
    </source>
</evidence>
<comment type="subunit">
    <text evidence="6">Part of the 30S ribosomal subunit. Interacts with proteins S7 and S18. Binds to IF-3.</text>
</comment>
<evidence type="ECO:0000256" key="6">
    <source>
        <dbReference type="HAMAP-Rule" id="MF_01310"/>
    </source>
</evidence>
<evidence type="ECO:0000313" key="8">
    <source>
        <dbReference type="EMBL" id="OGE79447.1"/>
    </source>
</evidence>
<evidence type="ECO:0000256" key="1">
    <source>
        <dbReference type="ARBA" id="ARBA00006194"/>
    </source>
</evidence>
<dbReference type="NCBIfam" id="NF003698">
    <property type="entry name" value="PRK05309.1"/>
    <property type="match status" value="1"/>
</dbReference>
<dbReference type="PIRSF" id="PIRSF002131">
    <property type="entry name" value="Ribosomal_S11"/>
    <property type="match status" value="1"/>
</dbReference>
<evidence type="ECO:0000256" key="7">
    <source>
        <dbReference type="SAM" id="MobiDB-lite"/>
    </source>
</evidence>
<sequence length="133" mass="14429">MSGKSAQGRSARGGKSKRKVPRGKIYIQSTYNNTIITVTDEKGQVIGWGTSGLTGFKGSKKSTPYAAQRTMEETMEKLKNVGLTEVDVLVRGIGSGREAAVRALQNTNIAVLSIRDMTPIRHGGVRPKKVRRV</sequence>
<gene>
    <name evidence="6" type="primary">rpsK</name>
    <name evidence="8" type="ORF">A2751_05285</name>
</gene>
<comment type="caution">
    <text evidence="8">The sequence shown here is derived from an EMBL/GenBank/DDBJ whole genome shotgun (WGS) entry which is preliminary data.</text>
</comment>
<dbReference type="GO" id="GO:0006412">
    <property type="term" value="P:translation"/>
    <property type="evidence" value="ECO:0007669"/>
    <property type="project" value="UniProtKB-UniRule"/>
</dbReference>
<dbReference type="InterPro" id="IPR019981">
    <property type="entry name" value="Ribosomal_uS11_bac-type"/>
</dbReference>
<keyword evidence="4 6" id="KW-0689">Ribosomal protein</keyword>
<feature type="compositionally biased region" description="Basic residues" evidence="7">
    <location>
        <begin position="12"/>
        <end position="22"/>
    </location>
</feature>
<reference evidence="8 9" key="1">
    <citation type="journal article" date="2016" name="Nat. Commun.">
        <title>Thousands of microbial genomes shed light on interconnected biogeochemical processes in an aquifer system.</title>
        <authorList>
            <person name="Anantharaman K."/>
            <person name="Brown C.T."/>
            <person name="Hug L.A."/>
            <person name="Sharon I."/>
            <person name="Castelle C.J."/>
            <person name="Probst A.J."/>
            <person name="Thomas B.C."/>
            <person name="Singh A."/>
            <person name="Wilkins M.J."/>
            <person name="Karaoz U."/>
            <person name="Brodie E.L."/>
            <person name="Williams K.H."/>
            <person name="Hubbard S.S."/>
            <person name="Banfield J.F."/>
        </authorList>
    </citation>
    <scope>NUCLEOTIDE SEQUENCE [LARGE SCALE GENOMIC DNA]</scope>
</reference>
<keyword evidence="2 6" id="KW-0699">rRNA-binding</keyword>
<evidence type="ECO:0000256" key="5">
    <source>
        <dbReference type="ARBA" id="ARBA00023274"/>
    </source>
</evidence>
<dbReference type="InterPro" id="IPR036967">
    <property type="entry name" value="Ribosomal_uS11_sf"/>
</dbReference>
<dbReference type="GO" id="GO:0019843">
    <property type="term" value="F:rRNA binding"/>
    <property type="evidence" value="ECO:0007669"/>
    <property type="project" value="UniProtKB-UniRule"/>
</dbReference>
<dbReference type="STRING" id="1817824.A2751_05285"/>
<dbReference type="InterPro" id="IPR001971">
    <property type="entry name" value="Ribosomal_uS11"/>
</dbReference>
<name>A0A1F5NP34_9BACT</name>
<comment type="function">
    <text evidence="6">Located on the platform of the 30S subunit, it bridges several disparate RNA helices of the 16S rRNA. Forms part of the Shine-Dalgarno cleft in the 70S ribosome.</text>
</comment>
<organism evidence="8 9">
    <name type="scientific">Candidatus Doudnabacteria bacterium RIFCSPHIGHO2_01_FULL_46_14</name>
    <dbReference type="NCBI Taxonomy" id="1817824"/>
    <lineage>
        <taxon>Bacteria</taxon>
        <taxon>Candidatus Doudnaibacteriota</taxon>
    </lineage>
</organism>
<dbReference type="GO" id="GO:0003735">
    <property type="term" value="F:structural constituent of ribosome"/>
    <property type="evidence" value="ECO:0007669"/>
    <property type="project" value="InterPro"/>
</dbReference>
<feature type="region of interest" description="Disordered" evidence="7">
    <location>
        <begin position="1"/>
        <end position="22"/>
    </location>
</feature>
<keyword evidence="3 6" id="KW-0694">RNA-binding</keyword>
<dbReference type="PANTHER" id="PTHR11759">
    <property type="entry name" value="40S RIBOSOMAL PROTEIN S14/30S RIBOSOMAL PROTEIN S11"/>
    <property type="match status" value="1"/>
</dbReference>
<evidence type="ECO:0000256" key="3">
    <source>
        <dbReference type="ARBA" id="ARBA00022884"/>
    </source>
</evidence>
<evidence type="ECO:0000256" key="2">
    <source>
        <dbReference type="ARBA" id="ARBA00022730"/>
    </source>
</evidence>
<dbReference type="Proteomes" id="UP000176864">
    <property type="component" value="Unassembled WGS sequence"/>
</dbReference>
<dbReference type="GO" id="GO:0005840">
    <property type="term" value="C:ribosome"/>
    <property type="evidence" value="ECO:0007669"/>
    <property type="project" value="UniProtKB-KW"/>
</dbReference>
<dbReference type="HAMAP" id="MF_01310">
    <property type="entry name" value="Ribosomal_uS11"/>
    <property type="match status" value="1"/>
</dbReference>
<keyword evidence="5 6" id="KW-0687">Ribonucleoprotein</keyword>
<protein>
    <recommendedName>
        <fullName evidence="6">Small ribosomal subunit protein uS11</fullName>
    </recommendedName>
</protein>